<dbReference type="Pfam" id="PF02482">
    <property type="entry name" value="Ribosomal_S30AE"/>
    <property type="match status" value="1"/>
</dbReference>
<dbReference type="SUPFAM" id="SSF69754">
    <property type="entry name" value="Ribosome binding protein Y (YfiA homologue)"/>
    <property type="match status" value="1"/>
</dbReference>
<reference evidence="3 4" key="1">
    <citation type="submission" date="2021-03" db="EMBL/GenBank/DDBJ databases">
        <authorList>
            <person name="King G.J."/>
            <person name="Bancroft I."/>
            <person name="Baten A."/>
            <person name="Bloomfield J."/>
            <person name="Borpatragohain P."/>
            <person name="He Z."/>
            <person name="Irish N."/>
            <person name="Irwin J."/>
            <person name="Liu K."/>
            <person name="Mauleon R.P."/>
            <person name="Moore J."/>
            <person name="Morris R."/>
            <person name="Ostergaard L."/>
            <person name="Wang B."/>
            <person name="Wells R."/>
        </authorList>
    </citation>
    <scope>NUCLEOTIDE SEQUENCE [LARGE SCALE GENOMIC DNA]</scope>
    <source>
        <strain evidence="3">R-o-18</strain>
        <tissue evidence="3">Leaf</tissue>
    </source>
</reference>
<protein>
    <recommendedName>
        <fullName evidence="2">Sigma 54 modulation/S30EA ribosomal protein C-terminal domain-containing protein</fullName>
    </recommendedName>
</protein>
<name>A0ABQ7MAE1_BRACM</name>
<dbReference type="Proteomes" id="UP000823674">
    <property type="component" value="Chromosome A06"/>
</dbReference>
<dbReference type="InterPro" id="IPR003489">
    <property type="entry name" value="RHF/RaiA"/>
</dbReference>
<dbReference type="PANTHER" id="PTHR33231:SF1">
    <property type="entry name" value="30S RIBOSOMAL PROTEIN"/>
    <property type="match status" value="1"/>
</dbReference>
<evidence type="ECO:0000313" key="4">
    <source>
        <dbReference type="Proteomes" id="UP000823674"/>
    </source>
</evidence>
<dbReference type="NCBIfam" id="TIGR00741">
    <property type="entry name" value="yfiA"/>
    <property type="match status" value="1"/>
</dbReference>
<dbReference type="CDD" id="cd00552">
    <property type="entry name" value="RaiA"/>
    <property type="match status" value="1"/>
</dbReference>
<dbReference type="EMBL" id="JADBGQ010000006">
    <property type="protein sequence ID" value="KAG5394356.1"/>
    <property type="molecule type" value="Genomic_DNA"/>
</dbReference>
<comment type="caution">
    <text evidence="3">The sequence shown here is derived from an EMBL/GenBank/DDBJ whole genome shotgun (WGS) entry which is preliminary data.</text>
</comment>
<feature type="non-terminal residue" evidence="3">
    <location>
        <position position="1"/>
    </location>
</feature>
<dbReference type="PANTHER" id="PTHR33231">
    <property type="entry name" value="30S RIBOSOMAL PROTEIN"/>
    <property type="match status" value="1"/>
</dbReference>
<evidence type="ECO:0000259" key="2">
    <source>
        <dbReference type="Pfam" id="PF16321"/>
    </source>
</evidence>
<sequence length="231" mass="26434">VLIHYFTLSKNISDSLHLTNKESVKSLSQIKWRHSWGFLRPSFNLAASQSLRQSFNIAEKVGKAVQKHSHLVIEVDVRLSVRGGEFGKGPRILRCEVTLFTKKRCVVRAEEDAETVYACIDLVSTIIERKLRKIKEKDSDHGRHMKGCNRLKIVRTKYFEMQPLTVAEAVAQLELVAHDFYGFQNEKTGEINIVYKRREGGYGLIIPKKDGKAEKVEPLPTEQLNEHSFAE</sequence>
<feature type="domain" description="Sigma 54 modulation/S30EA ribosomal protein C-terminal" evidence="2">
    <location>
        <begin position="152"/>
        <end position="204"/>
    </location>
</feature>
<keyword evidence="4" id="KW-1185">Reference proteome</keyword>
<dbReference type="Gene3D" id="3.30.160.100">
    <property type="entry name" value="Ribosome hibernation promotion factor-like"/>
    <property type="match status" value="1"/>
</dbReference>
<dbReference type="InterPro" id="IPR036567">
    <property type="entry name" value="RHF-like"/>
</dbReference>
<dbReference type="InterPro" id="IPR032528">
    <property type="entry name" value="Ribosom_S30AE_C"/>
</dbReference>
<evidence type="ECO:0000313" key="3">
    <source>
        <dbReference type="EMBL" id="KAG5394356.1"/>
    </source>
</evidence>
<evidence type="ECO:0000256" key="1">
    <source>
        <dbReference type="ARBA" id="ARBA00022845"/>
    </source>
</evidence>
<keyword evidence="1" id="KW-0810">Translation regulation</keyword>
<gene>
    <name evidence="3" type="primary">A06p043010.1_BraROA</name>
    <name evidence="3" type="ORF">IGI04_024319</name>
</gene>
<dbReference type="InterPro" id="IPR038416">
    <property type="entry name" value="Ribosom_S30AE_C_sf"/>
</dbReference>
<dbReference type="InterPro" id="IPR050574">
    <property type="entry name" value="HPF/YfiA_ribosome-assoc"/>
</dbReference>
<organism evidence="3 4">
    <name type="scientific">Brassica rapa subsp. trilocularis</name>
    <dbReference type="NCBI Taxonomy" id="1813537"/>
    <lineage>
        <taxon>Eukaryota</taxon>
        <taxon>Viridiplantae</taxon>
        <taxon>Streptophyta</taxon>
        <taxon>Embryophyta</taxon>
        <taxon>Tracheophyta</taxon>
        <taxon>Spermatophyta</taxon>
        <taxon>Magnoliopsida</taxon>
        <taxon>eudicotyledons</taxon>
        <taxon>Gunneridae</taxon>
        <taxon>Pentapetalae</taxon>
        <taxon>rosids</taxon>
        <taxon>malvids</taxon>
        <taxon>Brassicales</taxon>
        <taxon>Brassicaceae</taxon>
        <taxon>Brassiceae</taxon>
        <taxon>Brassica</taxon>
    </lineage>
</organism>
<dbReference type="Pfam" id="PF16321">
    <property type="entry name" value="Ribosom_S30AE_C"/>
    <property type="match status" value="1"/>
</dbReference>
<proteinExistence type="predicted"/>
<accession>A0ABQ7MAE1</accession>
<dbReference type="Gene3D" id="3.30.505.50">
    <property type="entry name" value="Sigma 54 modulation/S30EA ribosomal protein, C-terminal domain"/>
    <property type="match status" value="1"/>
</dbReference>